<organism evidence="1 2">
    <name type="scientific">Pleurostoma richardsiae</name>
    <dbReference type="NCBI Taxonomy" id="41990"/>
    <lineage>
        <taxon>Eukaryota</taxon>
        <taxon>Fungi</taxon>
        <taxon>Dikarya</taxon>
        <taxon>Ascomycota</taxon>
        <taxon>Pezizomycotina</taxon>
        <taxon>Sordariomycetes</taxon>
        <taxon>Sordariomycetidae</taxon>
        <taxon>Calosphaeriales</taxon>
        <taxon>Pleurostomataceae</taxon>
        <taxon>Pleurostoma</taxon>
    </lineage>
</organism>
<reference evidence="1" key="1">
    <citation type="submission" date="2022-07" db="EMBL/GenBank/DDBJ databases">
        <title>Fungi with potential for degradation of polypropylene.</title>
        <authorList>
            <person name="Gostincar C."/>
        </authorList>
    </citation>
    <scope>NUCLEOTIDE SEQUENCE</scope>
    <source>
        <strain evidence="1">EXF-13308</strain>
    </source>
</reference>
<accession>A0AA38VK08</accession>
<evidence type="ECO:0000313" key="1">
    <source>
        <dbReference type="EMBL" id="KAJ9148664.1"/>
    </source>
</evidence>
<dbReference type="AlphaFoldDB" id="A0AA38VK08"/>
<dbReference type="EMBL" id="JANBVO010000012">
    <property type="protein sequence ID" value="KAJ9148664.1"/>
    <property type="molecule type" value="Genomic_DNA"/>
</dbReference>
<evidence type="ECO:0000313" key="2">
    <source>
        <dbReference type="Proteomes" id="UP001174694"/>
    </source>
</evidence>
<protein>
    <submittedName>
        <fullName evidence="1">Uncharacterized protein</fullName>
    </submittedName>
</protein>
<comment type="caution">
    <text evidence="1">The sequence shown here is derived from an EMBL/GenBank/DDBJ whole genome shotgun (WGS) entry which is preliminary data.</text>
</comment>
<name>A0AA38VK08_9PEZI</name>
<proteinExistence type="predicted"/>
<gene>
    <name evidence="1" type="ORF">NKR23_g4898</name>
</gene>
<sequence length="177" mass="19424">MSAHLLPIATPKGQPHCLVLIQSSTGRLEVVYLPISGHETPKVFIATVGQTYKTHVPKTKRLFYRCVFFKKAAVSIAQVTSFTPTTAATGEYPDSVAGYARDTILTDALRKPSVLRGANRTDFWKQHECVVVDAKRNIHPKAAILVHLEDDPVAARVFHIMGSAISLTAAIVMHFAF</sequence>
<keyword evidence="2" id="KW-1185">Reference proteome</keyword>
<dbReference type="Proteomes" id="UP001174694">
    <property type="component" value="Unassembled WGS sequence"/>
</dbReference>